<evidence type="ECO:0000313" key="2">
    <source>
        <dbReference type="Proteomes" id="UP001500466"/>
    </source>
</evidence>
<evidence type="ECO:0000313" key="1">
    <source>
        <dbReference type="EMBL" id="GAA4947261.1"/>
    </source>
</evidence>
<accession>A0ABP9GLB8</accession>
<dbReference type="Proteomes" id="UP001500466">
    <property type="component" value="Unassembled WGS sequence"/>
</dbReference>
<sequence length="87" mass="8588">MEPGDGAFDDPAEFAEAGAMFGAAAGDAVADAAFAEQAAVLVVVVAAVGEDFGRSVAGSAWAAVADGWDFVEERQQLGDVVAVAAGQ</sequence>
<comment type="caution">
    <text evidence="1">The sequence shown here is derived from an EMBL/GenBank/DDBJ whole genome shotgun (WGS) entry which is preliminary data.</text>
</comment>
<gene>
    <name evidence="1" type="ORF">GCM10023205_03930</name>
</gene>
<dbReference type="EMBL" id="BAABHS010000001">
    <property type="protein sequence ID" value="GAA4947261.1"/>
    <property type="molecule type" value="Genomic_DNA"/>
</dbReference>
<protein>
    <submittedName>
        <fullName evidence="1">Uncharacterized protein</fullName>
    </submittedName>
</protein>
<reference evidence="2" key="1">
    <citation type="journal article" date="2019" name="Int. J. Syst. Evol. Microbiol.">
        <title>The Global Catalogue of Microorganisms (GCM) 10K type strain sequencing project: providing services to taxonomists for standard genome sequencing and annotation.</title>
        <authorList>
            <consortium name="The Broad Institute Genomics Platform"/>
            <consortium name="The Broad Institute Genome Sequencing Center for Infectious Disease"/>
            <person name="Wu L."/>
            <person name="Ma J."/>
        </authorList>
    </citation>
    <scope>NUCLEOTIDE SEQUENCE [LARGE SCALE GENOMIC DNA]</scope>
    <source>
        <strain evidence="2">JCM 17986</strain>
    </source>
</reference>
<organism evidence="1 2">
    <name type="scientific">Yinghuangia aomiensis</name>
    <dbReference type="NCBI Taxonomy" id="676205"/>
    <lineage>
        <taxon>Bacteria</taxon>
        <taxon>Bacillati</taxon>
        <taxon>Actinomycetota</taxon>
        <taxon>Actinomycetes</taxon>
        <taxon>Kitasatosporales</taxon>
        <taxon>Streptomycetaceae</taxon>
        <taxon>Yinghuangia</taxon>
    </lineage>
</organism>
<keyword evidence="2" id="KW-1185">Reference proteome</keyword>
<name>A0ABP9GLB8_9ACTN</name>
<proteinExistence type="predicted"/>